<feature type="region of interest" description="Disordered" evidence="2">
    <location>
        <begin position="769"/>
        <end position="818"/>
    </location>
</feature>
<dbReference type="EMBL" id="MN741026">
    <property type="protein sequence ID" value="QHU23226.1"/>
    <property type="molecule type" value="Genomic_DNA"/>
</dbReference>
<feature type="compositionally biased region" description="Acidic residues" evidence="2">
    <location>
        <begin position="778"/>
        <end position="793"/>
    </location>
</feature>
<reference evidence="3" key="1">
    <citation type="journal article" date="2020" name="Nature">
        <title>Giant virus diversity and host interactions through global metagenomics.</title>
        <authorList>
            <person name="Schulz F."/>
            <person name="Roux S."/>
            <person name="Paez-Espino D."/>
            <person name="Jungbluth S."/>
            <person name="Walsh D.A."/>
            <person name="Denef V.J."/>
            <person name="McMahon K.D."/>
            <person name="Konstantinidis K.T."/>
            <person name="Eloe-Fadrosh E.A."/>
            <person name="Kyrpides N.C."/>
            <person name="Woyke T."/>
        </authorList>
    </citation>
    <scope>NUCLEOTIDE SEQUENCE</scope>
    <source>
        <strain evidence="3">GVMAG-S-ERX555907-94</strain>
    </source>
</reference>
<evidence type="ECO:0000256" key="2">
    <source>
        <dbReference type="SAM" id="MobiDB-lite"/>
    </source>
</evidence>
<feature type="compositionally biased region" description="Low complexity" evidence="2">
    <location>
        <begin position="800"/>
        <end position="813"/>
    </location>
</feature>
<protein>
    <submittedName>
        <fullName evidence="3">Uncharacterized protein</fullName>
    </submittedName>
</protein>
<name>A0A6C0L1G9_9ZZZZ</name>
<feature type="compositionally biased region" description="Basic and acidic residues" evidence="2">
    <location>
        <begin position="1006"/>
        <end position="1020"/>
    </location>
</feature>
<evidence type="ECO:0000256" key="1">
    <source>
        <dbReference type="SAM" id="Coils"/>
    </source>
</evidence>
<feature type="region of interest" description="Disordered" evidence="2">
    <location>
        <begin position="994"/>
        <end position="1020"/>
    </location>
</feature>
<accession>A0A6C0L1G9</accession>
<evidence type="ECO:0000313" key="3">
    <source>
        <dbReference type="EMBL" id="QHU23226.1"/>
    </source>
</evidence>
<sequence>MEDRFCSDLIIRNNIIKCITTSKGIPYCFVFVGDDLMETDEKIKKNSLVYYTPNDGIHIYGKVIKVKGKECEIKLDDYQRENTKIIMKEKDELRIRPNHELIVKLQENKQLSEKEEIQLAKYLGMNQSLIQDTLFHTDIESIFIWNDRIHEDDTNKIVKMKLAKYCYTFLDPTDYIPSDFIYAVYENDGEIIPIDFGYEKIKMNTIDDLYSGPPCSLIDKSFIDENDDKKDNNQYDNSKKLFTIHEINSKTLFFTSIKEYLTFHKLDGELEDSEKLKQLHCNQDVVQTIKSFENGVLKKFWPFLHRNDINNITQRRETCIEEDITLLQYFREYDIVNRSIPDTEKPHCDHFEITYFKISKESPELNLVDLPKLFSKFQVTNDVPFVKLVLDTHNDKYYKLKKDSILYSNSRENNDIQIVDKKLCVDWSEDFYTQSKYANAVNFIHSKNVILFKVCLDTNLDIYATLVIHMNGDIECIIKKRKYNPQLTEERNQAIYYQTSGRSTIHVFIQKCNQVIQKINEDKVIFSNVPIVHFGSEEDIQELFFNPRQEKIKVDFIDCQIEYENENYEDAQGNVFPHFSSGENLFGQIISNLSMYFRVKIEEEEGGSNQIYAHYKRVNNYANQDTIQSTFRAYSNIYMGDDEKVLKEVYRDFGKDMSIEEIKEEYEIWKETMRMKEQQPNGNIQNNIEEEGPDLIISKKDNSVQISVQGISSFDMLKRLLSILTRLMNIYRKYFMNEMNRRLLEKDTEYIHEYIQVLYGEKEEIEVSSSSSSTLSDFNDDDDSDGDDDSDDDDGKKESSTSSSLDFGDSSDSFGGGGKETFNPKSYYMNRLKKYDSELFKFKSLQKQPNGQPVGYSKKCTASPSLGDRQPIAVTRKELKRINDLSGEESYGGVAISIDGRSQDIIYICPEYWDMSKKISLEHEYVQEHHSNDIVQKRGSESEKFILERSGTYWNSAKDKEGEERSRSFVVEEAFHGLHPDGYGLPCCKNKSTRNIKKKKKPVQPEQERTTQEKTTQEKTTQEKITQEKITQEKITQEKTKKIDTKKKVYLPTSIGMLNPSFPTQLLKLFAQSFINIYDERISIKGFMRKGVPYKNDKYFDYSSFFTSYLALHHPIEVNKIQDYIKDSIIRPLENDIEKLQLCSSVIKKFKDVHQTDEDVLENVERILLENEREDKYEYRKYLLSLYSSFKSFRLYLEESNSNVLDEYIVPVLQVIHKVNIIIFENPEKDIHRQEDSAIKLIHYSYEPQYPTYFMYKYDFNGDFNYEPIVYSIYGGKYGILSRFSLEMFDGFYEDNPEKYCCKKADLEQILGKTYPRGREKLYVDKGNTELNNTLCKRKISKLVDNLACVKVWIPYEEYKANHGIPKKNTPVKLIQGRETIYGELTEHEKGDDFWCMFIPQMEDAKGNLRYKCSKFAFESKEYGLSEKLRDILDPKRDGWEWISKNLSDRYYDRDIESKIRKKNKPEDDKLLLSCSKKAIYDPKNKKMKLLLGSSMWKKALSAEYYLLKTVIQDINDQIGKKEQSDFEKKETIIKEKKYTIKGLFVNQYSEITYILCKDKKRKRKLVIPIKPEQITTNLIQKGYPFVYDFNYPEWDNILEEDFGLEIQTIVLNNPSEKLIKNIIFKNGTYLPIKNEPWKDDKDERIIYNGIDLFELEQSFNDEEEEATENDLSQYEKDEQEKKESFLELIQYIYNHKYSIQGSVYNDVIQGDSIYFKYVQGSVEEIKKVDVNYDSHYGQVRKIVGDKVFMECSLLQKIKHIIDDKIVWREHKKEKIIEDLTIKIDDKIIYEFVDKLTIYGVDNILAILNENINTDNLCNSEDKNAVCYTEIDYRYHNILDKIFNKESEYIVEEEKTIDKVEDMKEIIQDKVPYYINELYGSQSVISYHLNGEISNSMTLSVGIRQEQEESGRPIIDPIEKEDSEFSFTDFDKRIQEIKKKSAYDLCILIVYKNTKKQNVIRFFESETMTKQTKVISFFQGEDKKISNIISDGKYALPIQELYELNEQHKKWIHTSKLKMGDLDEEAEIEDLEDREKALQSKQDELNRKKFNKKLEDAHLEKEIQMNKEEMKKIRQLIKKKKRYKIGATVGWVQGGEDISGVIIRIVKKECIIRADDGEEYMKKMKDVKLI</sequence>
<keyword evidence="1" id="KW-0175">Coiled coil</keyword>
<organism evidence="3">
    <name type="scientific">viral metagenome</name>
    <dbReference type="NCBI Taxonomy" id="1070528"/>
    <lineage>
        <taxon>unclassified sequences</taxon>
        <taxon>metagenomes</taxon>
        <taxon>organismal metagenomes</taxon>
    </lineage>
</organism>
<proteinExistence type="predicted"/>
<feature type="coiled-coil region" evidence="1">
    <location>
        <begin position="2021"/>
        <end position="2079"/>
    </location>
</feature>
<feature type="region of interest" description="Disordered" evidence="2">
    <location>
        <begin position="848"/>
        <end position="869"/>
    </location>
</feature>